<dbReference type="OrthoDB" id="2682934at2759"/>
<feature type="region of interest" description="Disordered" evidence="1">
    <location>
        <begin position="227"/>
        <end position="265"/>
    </location>
</feature>
<evidence type="ECO:0000313" key="3">
    <source>
        <dbReference type="Proteomes" id="UP000683000"/>
    </source>
</evidence>
<gene>
    <name evidence="2" type="ORF">JVT61DRAFT_10983</name>
</gene>
<reference evidence="2" key="1">
    <citation type="submission" date="2021-03" db="EMBL/GenBank/DDBJ databases">
        <title>Evolutionary innovations through gain and loss of genes in the ectomycorrhizal Boletales.</title>
        <authorList>
            <person name="Wu G."/>
            <person name="Miyauchi S."/>
            <person name="Morin E."/>
            <person name="Yang Z.-L."/>
            <person name="Xu J."/>
            <person name="Martin F.M."/>
        </authorList>
    </citation>
    <scope>NUCLEOTIDE SEQUENCE</scope>
    <source>
        <strain evidence="2">BR01</strain>
    </source>
</reference>
<comment type="caution">
    <text evidence="2">The sequence shown here is derived from an EMBL/GenBank/DDBJ whole genome shotgun (WGS) entry which is preliminary data.</text>
</comment>
<protein>
    <submittedName>
        <fullName evidence="2">Uncharacterized protein</fullName>
    </submittedName>
</protein>
<dbReference type="Proteomes" id="UP000683000">
    <property type="component" value="Unassembled WGS sequence"/>
</dbReference>
<evidence type="ECO:0000313" key="2">
    <source>
        <dbReference type="EMBL" id="KAG6370780.1"/>
    </source>
</evidence>
<keyword evidence="3" id="KW-1185">Reference proteome</keyword>
<organism evidence="2 3">
    <name type="scientific">Boletus reticuloceps</name>
    <dbReference type="NCBI Taxonomy" id="495285"/>
    <lineage>
        <taxon>Eukaryota</taxon>
        <taxon>Fungi</taxon>
        <taxon>Dikarya</taxon>
        <taxon>Basidiomycota</taxon>
        <taxon>Agaricomycotina</taxon>
        <taxon>Agaricomycetes</taxon>
        <taxon>Agaricomycetidae</taxon>
        <taxon>Boletales</taxon>
        <taxon>Boletineae</taxon>
        <taxon>Boletaceae</taxon>
        <taxon>Boletoideae</taxon>
        <taxon>Boletus</taxon>
    </lineage>
</organism>
<sequence>MVCSSDSDLNPSPPHMSLILRHPLAFEGLRVFQLHGEQVFGFQAGKHATSHGGLKVPTQPPSIEQTESLIKIASVLMVSNSVNLKNALCKSKKPTMELQEDYRAARLFVTRDGNQVIGFYLSWNMSAIDSWLCCLLPKPFVWVDAHYGKPDPGSFHWVLLGPDQQKFFPLKRPTITGSDLNNVKGPRGKNYTFHSITVVPWGFILSSVYTNWDEAIMKALANQSVDPGSKLPVDSDDQVKIESDPIDDDTAPELPSKHTNTKGKGKASVATIEVIELSSGESNSGDSNIQILGTATTSTIPRLFDFSSSDFDNEKDDFFFTDLNTNAMTSSQSPLLILS</sequence>
<proteinExistence type="predicted"/>
<evidence type="ECO:0000256" key="1">
    <source>
        <dbReference type="SAM" id="MobiDB-lite"/>
    </source>
</evidence>
<accession>A0A8I2YF46</accession>
<dbReference type="EMBL" id="JAGFBS010000044">
    <property type="protein sequence ID" value="KAG6370780.1"/>
    <property type="molecule type" value="Genomic_DNA"/>
</dbReference>
<dbReference type="AlphaFoldDB" id="A0A8I2YF46"/>
<name>A0A8I2YF46_9AGAM</name>